<dbReference type="Pfam" id="PF03773">
    <property type="entry name" value="ArsP_1"/>
    <property type="match status" value="1"/>
</dbReference>
<evidence type="ECO:0000313" key="9">
    <source>
        <dbReference type="Proteomes" id="UP000187059"/>
    </source>
</evidence>
<gene>
    <name evidence="8" type="ORF">Ga0080574_TMP3625</name>
</gene>
<evidence type="ECO:0000256" key="5">
    <source>
        <dbReference type="ARBA" id="ARBA00022989"/>
    </source>
</evidence>
<evidence type="ECO:0000256" key="4">
    <source>
        <dbReference type="ARBA" id="ARBA00022692"/>
    </source>
</evidence>
<evidence type="ECO:0000256" key="7">
    <source>
        <dbReference type="SAM" id="Phobius"/>
    </source>
</evidence>
<protein>
    <submittedName>
        <fullName evidence="8">Putative permease</fullName>
    </submittedName>
</protein>
<evidence type="ECO:0000256" key="2">
    <source>
        <dbReference type="ARBA" id="ARBA00006386"/>
    </source>
</evidence>
<dbReference type="STRING" id="1250539.Ga0080574_TMP3625"/>
<dbReference type="InterPro" id="IPR005524">
    <property type="entry name" value="DUF318"/>
</dbReference>
<feature type="transmembrane region" description="Helical" evidence="7">
    <location>
        <begin position="151"/>
        <end position="173"/>
    </location>
</feature>
<dbReference type="OrthoDB" id="5797013at2"/>
<feature type="transmembrane region" description="Helical" evidence="7">
    <location>
        <begin position="91"/>
        <end position="113"/>
    </location>
</feature>
<keyword evidence="5 7" id="KW-1133">Transmembrane helix</keyword>
<feature type="transmembrane region" description="Helical" evidence="7">
    <location>
        <begin position="15"/>
        <end position="36"/>
    </location>
</feature>
<proteinExistence type="inferred from homology"/>
<sequence length="182" mass="18991">MTDDPRPRRRLFDSGFFFILAIALASGAGVLVTQGWEAFREILLSDLGLAALLMPKIAAGVLLATALALVLPKDKVLHHVGPESGVRGLAIAATAGAVIPGGPAVTFPLTAGLMTAGADLAAGVAMVTGWILLGLNRTIVWELTFLPADLVLLRVLLSLPVPIVLGLALRAAVRHRARRRAS</sequence>
<dbReference type="GO" id="GO:0005886">
    <property type="term" value="C:plasma membrane"/>
    <property type="evidence" value="ECO:0007669"/>
    <property type="project" value="UniProtKB-SubCell"/>
</dbReference>
<keyword evidence="3" id="KW-1003">Cell membrane</keyword>
<comment type="subcellular location">
    <subcellularLocation>
        <location evidence="1">Cell membrane</location>
        <topology evidence="1">Multi-pass membrane protein</topology>
    </subcellularLocation>
</comment>
<reference evidence="8 9" key="1">
    <citation type="submission" date="2016-04" db="EMBL/GenBank/DDBJ databases">
        <title>Deep-sea bacteria in the southern Pacific.</title>
        <authorList>
            <person name="Tang K."/>
        </authorList>
    </citation>
    <scope>NUCLEOTIDE SEQUENCE [LARGE SCALE GENOMIC DNA]</scope>
    <source>
        <strain evidence="8 9">JLT2014</strain>
    </source>
</reference>
<organism evidence="8 9">
    <name type="scientific">Salipiger abyssi</name>
    <dbReference type="NCBI Taxonomy" id="1250539"/>
    <lineage>
        <taxon>Bacteria</taxon>
        <taxon>Pseudomonadati</taxon>
        <taxon>Pseudomonadota</taxon>
        <taxon>Alphaproteobacteria</taxon>
        <taxon>Rhodobacterales</taxon>
        <taxon>Roseobacteraceae</taxon>
        <taxon>Salipiger</taxon>
    </lineage>
</organism>
<evidence type="ECO:0000256" key="3">
    <source>
        <dbReference type="ARBA" id="ARBA00022475"/>
    </source>
</evidence>
<keyword evidence="6 7" id="KW-0472">Membrane</keyword>
<comment type="similarity">
    <text evidence="2">Belongs to the UPF0718 family.</text>
</comment>
<feature type="transmembrane region" description="Helical" evidence="7">
    <location>
        <begin position="48"/>
        <end position="71"/>
    </location>
</feature>
<keyword evidence="4 7" id="KW-0812">Transmembrane</keyword>
<name>A0A1P8UX39_9RHOB</name>
<dbReference type="KEGG" id="paby:Ga0080574_TMP3625"/>
<dbReference type="Proteomes" id="UP000187059">
    <property type="component" value="Chromosome"/>
</dbReference>
<evidence type="ECO:0000313" key="8">
    <source>
        <dbReference type="EMBL" id="APZ53959.1"/>
    </source>
</evidence>
<dbReference type="AlphaFoldDB" id="A0A1P8UX39"/>
<evidence type="ECO:0000256" key="6">
    <source>
        <dbReference type="ARBA" id="ARBA00023136"/>
    </source>
</evidence>
<feature type="transmembrane region" description="Helical" evidence="7">
    <location>
        <begin position="120"/>
        <end position="139"/>
    </location>
</feature>
<accession>A0A1P8UX39</accession>
<dbReference type="RefSeq" id="WP_076703028.1">
    <property type="nucleotide sequence ID" value="NZ_CP015093.1"/>
</dbReference>
<dbReference type="EMBL" id="CP015093">
    <property type="protein sequence ID" value="APZ53959.1"/>
    <property type="molecule type" value="Genomic_DNA"/>
</dbReference>
<evidence type="ECO:0000256" key="1">
    <source>
        <dbReference type="ARBA" id="ARBA00004651"/>
    </source>
</evidence>
<keyword evidence="9" id="KW-1185">Reference proteome</keyword>